<evidence type="ECO:0000256" key="1">
    <source>
        <dbReference type="SAM" id="MobiDB-lite"/>
    </source>
</evidence>
<protein>
    <submittedName>
        <fullName evidence="2">Uncharacterized protein</fullName>
    </submittedName>
</protein>
<feature type="region of interest" description="Disordered" evidence="1">
    <location>
        <begin position="55"/>
        <end position="74"/>
    </location>
</feature>
<evidence type="ECO:0000313" key="2">
    <source>
        <dbReference type="EMBL" id="EGV92253.1"/>
    </source>
</evidence>
<accession>G3H4M1</accession>
<sequence length="108" mass="11819">MSKQRERPESSGALSAQSLLPHVSEICSVVWGSNHLFSKTEQRLNSYAYSDPKMTLRQDDSSMRTSSTAEKTDPACPVATLHHATNHSGKLSAKGHMCTLRCGFLPCP</sequence>
<dbReference type="AlphaFoldDB" id="G3H4M1"/>
<name>G3H4M1_CRIGR</name>
<dbReference type="EMBL" id="JH000142">
    <property type="protein sequence ID" value="EGV92253.1"/>
    <property type="molecule type" value="Genomic_DNA"/>
</dbReference>
<proteinExistence type="predicted"/>
<evidence type="ECO:0000313" key="3">
    <source>
        <dbReference type="Proteomes" id="UP000001075"/>
    </source>
</evidence>
<dbReference type="InParanoid" id="G3H4M1"/>
<gene>
    <name evidence="2" type="ORF">I79_005226</name>
</gene>
<organism evidence="2 3">
    <name type="scientific">Cricetulus griseus</name>
    <name type="common">Chinese hamster</name>
    <name type="synonym">Cricetulus barabensis griseus</name>
    <dbReference type="NCBI Taxonomy" id="10029"/>
    <lineage>
        <taxon>Eukaryota</taxon>
        <taxon>Metazoa</taxon>
        <taxon>Chordata</taxon>
        <taxon>Craniata</taxon>
        <taxon>Vertebrata</taxon>
        <taxon>Euteleostomi</taxon>
        <taxon>Mammalia</taxon>
        <taxon>Eutheria</taxon>
        <taxon>Euarchontoglires</taxon>
        <taxon>Glires</taxon>
        <taxon>Rodentia</taxon>
        <taxon>Myomorpha</taxon>
        <taxon>Muroidea</taxon>
        <taxon>Cricetidae</taxon>
        <taxon>Cricetinae</taxon>
        <taxon>Cricetulus</taxon>
    </lineage>
</organism>
<dbReference type="Proteomes" id="UP000001075">
    <property type="component" value="Unassembled WGS sequence"/>
</dbReference>
<reference evidence="3" key="1">
    <citation type="journal article" date="2011" name="Nat. Biotechnol.">
        <title>The genomic sequence of the Chinese hamster ovary (CHO)-K1 cell line.</title>
        <authorList>
            <person name="Xu X."/>
            <person name="Nagarajan H."/>
            <person name="Lewis N.E."/>
            <person name="Pan S."/>
            <person name="Cai Z."/>
            <person name="Liu X."/>
            <person name="Chen W."/>
            <person name="Xie M."/>
            <person name="Wang W."/>
            <person name="Hammond S."/>
            <person name="Andersen M.R."/>
            <person name="Neff N."/>
            <person name="Passarelli B."/>
            <person name="Koh W."/>
            <person name="Fan H.C."/>
            <person name="Wang J."/>
            <person name="Gui Y."/>
            <person name="Lee K.H."/>
            <person name="Betenbaugh M.J."/>
            <person name="Quake S.R."/>
            <person name="Famili I."/>
            <person name="Palsson B.O."/>
            <person name="Wang J."/>
        </authorList>
    </citation>
    <scope>NUCLEOTIDE SEQUENCE [LARGE SCALE GENOMIC DNA]</scope>
    <source>
        <strain evidence="3">CHO K1 cell line</strain>
    </source>
</reference>